<reference evidence="13" key="1">
    <citation type="submission" date="2020-11" db="EMBL/GenBank/DDBJ databases">
        <authorList>
            <person name="Tran Van P."/>
        </authorList>
    </citation>
    <scope>NUCLEOTIDE SEQUENCE</scope>
</reference>
<evidence type="ECO:0008006" key="15">
    <source>
        <dbReference type="Google" id="ProtNLM"/>
    </source>
</evidence>
<dbReference type="InterPro" id="IPR037066">
    <property type="entry name" value="Plug_dom_sf"/>
</dbReference>
<dbReference type="Pfam" id="PF04966">
    <property type="entry name" value="OprB"/>
    <property type="match status" value="1"/>
</dbReference>
<dbReference type="Gene3D" id="2.40.160.180">
    <property type="entry name" value="Carbohydrate-selective porin OprB"/>
    <property type="match status" value="1"/>
</dbReference>
<dbReference type="Gene3D" id="2.40.170.20">
    <property type="entry name" value="TonB-dependent receptor, beta-barrel domain"/>
    <property type="match status" value="1"/>
</dbReference>
<evidence type="ECO:0000259" key="11">
    <source>
        <dbReference type="Pfam" id="PF00593"/>
    </source>
</evidence>
<accession>A0A7R9Q898</accession>
<keyword evidence="3" id="KW-0410">Iron transport</keyword>
<keyword evidence="6" id="KW-0408">Iron</keyword>
<evidence type="ECO:0000256" key="8">
    <source>
        <dbReference type="ARBA" id="ARBA00023077"/>
    </source>
</evidence>
<organism evidence="13">
    <name type="scientific">Oppiella nova</name>
    <dbReference type="NCBI Taxonomy" id="334625"/>
    <lineage>
        <taxon>Eukaryota</taxon>
        <taxon>Metazoa</taxon>
        <taxon>Ecdysozoa</taxon>
        <taxon>Arthropoda</taxon>
        <taxon>Chelicerata</taxon>
        <taxon>Arachnida</taxon>
        <taxon>Acari</taxon>
        <taxon>Acariformes</taxon>
        <taxon>Sarcoptiformes</taxon>
        <taxon>Oribatida</taxon>
        <taxon>Brachypylina</taxon>
        <taxon>Oppioidea</taxon>
        <taxon>Oppiidae</taxon>
        <taxon>Oppiella</taxon>
    </lineage>
</organism>
<keyword evidence="10" id="KW-0998">Cell outer membrane</keyword>
<comment type="subcellular location">
    <subcellularLocation>
        <location evidence="1">Cell outer membrane</location>
        <topology evidence="1">Multi-pass membrane protein</topology>
    </subcellularLocation>
</comment>
<dbReference type="CDD" id="cd01347">
    <property type="entry name" value="ligand_gated_channel"/>
    <property type="match status" value="1"/>
</dbReference>
<dbReference type="InterPro" id="IPR012910">
    <property type="entry name" value="Plug_dom"/>
</dbReference>
<dbReference type="EMBL" id="OC914826">
    <property type="protein sequence ID" value="CAD7636235.1"/>
    <property type="molecule type" value="Genomic_DNA"/>
</dbReference>
<sequence>MTGDWNGSRTELAEKGIKFDGTIAMDSSYLADGGYDAHQAPTFATQFGLGTTLDMGKLAGWNDLQHVKVKVLHSEVFKHQMHHNGQTRKPIGDVDQGLSLRLGRMGLGTEFNTMACDFQGNAFCAAQMGKWQGKLWYNTPVSQWGARLKYHINPELFAQVGVFEYNPDNALERQGWNLDTKHADGVNILSEVVWSPKQGVNNLSGSYRIGTLYNTADEAKNQYDVGYKAGTKAEDRTYGGWIAFEQQLTSTGEGKRGLHSFGNFTIHDRTTTAVNDSQQLGLKYYGLFDAQPNDILGLAVNRDTFMQRVKHLKINTTLLCLTVCITQSLYAEVESQDSIQQDSTQQLPTIKIEATRSDTSILNTPASVYRVDQQQSQNNIGVNLTETLKGIPGLQLNNRENYAQDLQLSMRGFGARSTFGVRGIRLYVDGIPATMPDGQGQTSNIDLTSLDHIEVLGGPFSSLYGNSSGGTILTTTKEGTGRDSVELGYSGGSNNKGRADITLQGGADKANEPSYVISSSYFDTDGYRDHSAARKVLSNAKLTWDLDDGSKINWLINHVDISADDPQGLTREQWKQNPKQVNDSKNIYDVRKDINQTQTGINWTKPLNDQQELYSMAYIGHREVTQYQSIPSSAQKNPRHAGGVIDFERDFYGADLRWTGKDLLPNTRISAGLAYDAMNEDRQGYENFNAKGEYGVKGNLRRDERNTLWNLDPYLQASWQFLPTVRLDTGLRYSNVHYESKDHYIIGLNGDDSGQTDYNKLLPSAAFTWEVTPDLSTYISYAKGFETPTFTEMAYPTEGTAGINFALKPSTSDNYELGLKAQNRLGNFTAAVFQSNTQDDIVSAGTLNGRATYQNADKTLRQGVELSWNKKLWKNLTAQASYSFLDATFDADIPNTDPKKVIQSGNYIPGIAKNQAFVSFGWLPEQGFNAGVDVRYMDKIYVDDLNTDTAPSYTVTSMNVGYIWKNNDWKVRSFVRVDNLFDKNYVGSVIVNDGNSRFFEPADGINWSAGLSVTKQF</sequence>
<evidence type="ECO:0000256" key="1">
    <source>
        <dbReference type="ARBA" id="ARBA00004571"/>
    </source>
</evidence>
<dbReference type="InterPro" id="IPR038673">
    <property type="entry name" value="OprB_sf"/>
</dbReference>
<dbReference type="AlphaFoldDB" id="A0A7R9Q898"/>
<evidence type="ECO:0000256" key="5">
    <source>
        <dbReference type="ARBA" id="ARBA00022729"/>
    </source>
</evidence>
<dbReference type="Proteomes" id="UP000728032">
    <property type="component" value="Unassembled WGS sequence"/>
</dbReference>
<dbReference type="InterPro" id="IPR000531">
    <property type="entry name" value="Beta-barrel_TonB"/>
</dbReference>
<evidence type="ECO:0000313" key="14">
    <source>
        <dbReference type="Proteomes" id="UP000728032"/>
    </source>
</evidence>
<keyword evidence="2" id="KW-0813">Transport</keyword>
<keyword evidence="9" id="KW-0472">Membrane</keyword>
<dbReference type="EMBL" id="CAJPVJ010000001">
    <property type="protein sequence ID" value="CAG2155868.1"/>
    <property type="molecule type" value="Genomic_DNA"/>
</dbReference>
<evidence type="ECO:0000256" key="9">
    <source>
        <dbReference type="ARBA" id="ARBA00023136"/>
    </source>
</evidence>
<dbReference type="Gene3D" id="2.170.130.10">
    <property type="entry name" value="TonB-dependent receptor, plug domain"/>
    <property type="match status" value="1"/>
</dbReference>
<dbReference type="GO" id="GO:0016020">
    <property type="term" value="C:membrane"/>
    <property type="evidence" value="ECO:0007669"/>
    <property type="project" value="InterPro"/>
</dbReference>
<dbReference type="Pfam" id="PF00593">
    <property type="entry name" value="TonB_dep_Rec_b-barrel"/>
    <property type="match status" value="1"/>
</dbReference>
<dbReference type="InterPro" id="IPR036942">
    <property type="entry name" value="Beta-barrel_TonB_sf"/>
</dbReference>
<keyword evidence="8" id="KW-0798">TonB box</keyword>
<dbReference type="InterPro" id="IPR007049">
    <property type="entry name" value="Carb-sel_porin_OprB"/>
</dbReference>
<evidence type="ECO:0000259" key="12">
    <source>
        <dbReference type="Pfam" id="PF07715"/>
    </source>
</evidence>
<protein>
    <recommendedName>
        <fullName evidence="15">TonB-dependent receptor</fullName>
    </recommendedName>
</protein>
<keyword evidence="5" id="KW-0732">Signal</keyword>
<evidence type="ECO:0000256" key="10">
    <source>
        <dbReference type="ARBA" id="ARBA00023237"/>
    </source>
</evidence>
<evidence type="ECO:0000256" key="6">
    <source>
        <dbReference type="ARBA" id="ARBA00023004"/>
    </source>
</evidence>
<gene>
    <name evidence="13" type="ORF">ONB1V03_LOCUS84</name>
</gene>
<keyword evidence="7" id="KW-0406">Ion transport</keyword>
<dbReference type="InterPro" id="IPR039426">
    <property type="entry name" value="TonB-dep_rcpt-like"/>
</dbReference>
<dbReference type="OrthoDB" id="10064904at2759"/>
<keyword evidence="14" id="KW-1185">Reference proteome</keyword>
<proteinExistence type="predicted"/>
<dbReference type="GO" id="GO:0008643">
    <property type="term" value="P:carbohydrate transport"/>
    <property type="evidence" value="ECO:0007669"/>
    <property type="project" value="InterPro"/>
</dbReference>
<dbReference type="GO" id="GO:0015344">
    <property type="term" value="F:siderophore uptake transmembrane transporter activity"/>
    <property type="evidence" value="ECO:0007669"/>
    <property type="project" value="TreeGrafter"/>
</dbReference>
<feature type="domain" description="TonB-dependent receptor-like beta-barrel" evidence="11">
    <location>
        <begin position="544"/>
        <end position="980"/>
    </location>
</feature>
<evidence type="ECO:0000256" key="2">
    <source>
        <dbReference type="ARBA" id="ARBA00022448"/>
    </source>
</evidence>
<dbReference type="PANTHER" id="PTHR32552">
    <property type="entry name" value="FERRICHROME IRON RECEPTOR-RELATED"/>
    <property type="match status" value="1"/>
</dbReference>
<evidence type="ECO:0000256" key="7">
    <source>
        <dbReference type="ARBA" id="ARBA00023065"/>
    </source>
</evidence>
<feature type="domain" description="TonB-dependent receptor plug" evidence="12">
    <location>
        <begin position="362"/>
        <end position="470"/>
    </location>
</feature>
<dbReference type="GO" id="GO:0015288">
    <property type="term" value="F:porin activity"/>
    <property type="evidence" value="ECO:0007669"/>
    <property type="project" value="InterPro"/>
</dbReference>
<dbReference type="PROSITE" id="PS52016">
    <property type="entry name" value="TONB_DEPENDENT_REC_3"/>
    <property type="match status" value="1"/>
</dbReference>
<dbReference type="Pfam" id="PF07715">
    <property type="entry name" value="Plug"/>
    <property type="match status" value="1"/>
</dbReference>
<evidence type="ECO:0000256" key="3">
    <source>
        <dbReference type="ARBA" id="ARBA00022496"/>
    </source>
</evidence>
<keyword evidence="4" id="KW-0812">Transmembrane</keyword>
<name>A0A7R9Q898_9ACAR</name>
<evidence type="ECO:0000256" key="4">
    <source>
        <dbReference type="ARBA" id="ARBA00022692"/>
    </source>
</evidence>
<dbReference type="SUPFAM" id="SSF56935">
    <property type="entry name" value="Porins"/>
    <property type="match status" value="1"/>
</dbReference>
<evidence type="ECO:0000313" key="13">
    <source>
        <dbReference type="EMBL" id="CAD7636235.1"/>
    </source>
</evidence>
<dbReference type="PANTHER" id="PTHR32552:SF68">
    <property type="entry name" value="FERRICHROME OUTER MEMBRANE TRANSPORTER_PHAGE RECEPTOR"/>
    <property type="match status" value="1"/>
</dbReference>